<dbReference type="Proteomes" id="UP000035682">
    <property type="component" value="Unplaced"/>
</dbReference>
<dbReference type="WormBase" id="SRAE_1000321000">
    <property type="protein sequence ID" value="SRP06673"/>
    <property type="gene ID" value="WBGene00259827"/>
</dbReference>
<dbReference type="CTD" id="36377322"/>
<feature type="compositionally biased region" description="Basic and acidic residues" evidence="1">
    <location>
        <begin position="222"/>
        <end position="236"/>
    </location>
</feature>
<evidence type="ECO:0000313" key="3">
    <source>
        <dbReference type="Proteomes" id="UP000035682"/>
    </source>
</evidence>
<reference evidence="4" key="2">
    <citation type="submission" date="2020-12" db="UniProtKB">
        <authorList>
            <consortium name="WormBaseParasite"/>
        </authorList>
    </citation>
    <scope>IDENTIFICATION</scope>
</reference>
<keyword evidence="3" id="KW-1185">Reference proteome</keyword>
<organism evidence="2">
    <name type="scientific">Strongyloides ratti</name>
    <name type="common">Parasitic roundworm</name>
    <dbReference type="NCBI Taxonomy" id="34506"/>
    <lineage>
        <taxon>Eukaryota</taxon>
        <taxon>Metazoa</taxon>
        <taxon>Ecdysozoa</taxon>
        <taxon>Nematoda</taxon>
        <taxon>Chromadorea</taxon>
        <taxon>Rhabditida</taxon>
        <taxon>Tylenchina</taxon>
        <taxon>Panagrolaimomorpha</taxon>
        <taxon>Strongyloidoidea</taxon>
        <taxon>Strongyloididae</taxon>
        <taxon>Strongyloides</taxon>
    </lineage>
</organism>
<dbReference type="eggNOG" id="ENOG502TH8P">
    <property type="taxonomic scope" value="Eukaryota"/>
</dbReference>
<accession>A0A090L5F0</accession>
<name>A0A090L5F0_STRRB</name>
<evidence type="ECO:0000313" key="4">
    <source>
        <dbReference type="WBParaSite" id="SRAE_1000321000.1"/>
    </source>
</evidence>
<proteinExistence type="predicted"/>
<dbReference type="EMBL" id="LN609528">
    <property type="protein sequence ID" value="CEF64957.1"/>
    <property type="molecule type" value="Genomic_DNA"/>
</dbReference>
<feature type="compositionally biased region" description="Basic and acidic residues" evidence="1">
    <location>
        <begin position="203"/>
        <end position="215"/>
    </location>
</feature>
<evidence type="ECO:0000313" key="5">
    <source>
        <dbReference type="WormBase" id="SRAE_1000321000"/>
    </source>
</evidence>
<sequence length="259" mass="29844">MNFLLIALLVDEVEDIDLLKIHNDATSDDYDSFNVKPLENRQSSSVKSVKFTTVRSTIAMRPTLRPTTPMPTITETKVVGEGQIPVAVSGGMPVGMVANAYFRPDIRVLPRAGKFYEHYPYNKLPRAYQLRPDLYYVYPREFQNAVYKYPYEKLPYSLLTWHQQQQIANDAYNQYSNQYYSAYYNQQYQGQPSGGSYTPHEVPTTEKTEEPKFNDNFENEDFEKLAAEAAEEKNMEKNGSTSKTTTSSIDEEFIKRKAQ</sequence>
<evidence type="ECO:0000256" key="1">
    <source>
        <dbReference type="SAM" id="MobiDB-lite"/>
    </source>
</evidence>
<feature type="compositionally biased region" description="Low complexity" evidence="1">
    <location>
        <begin position="191"/>
        <end position="202"/>
    </location>
</feature>
<dbReference type="GeneID" id="36377322"/>
<dbReference type="AlphaFoldDB" id="A0A090L5F0"/>
<dbReference type="OrthoDB" id="5868569at2759"/>
<protein>
    <submittedName>
        <fullName evidence="2 4">Uncharacterized protein</fullName>
    </submittedName>
</protein>
<feature type="region of interest" description="Disordered" evidence="1">
    <location>
        <begin position="191"/>
        <end position="259"/>
    </location>
</feature>
<gene>
    <name evidence="2 4 5" type="ORF">SRAE_1000321000</name>
</gene>
<evidence type="ECO:0000313" key="2">
    <source>
        <dbReference type="EMBL" id="CEF64957.1"/>
    </source>
</evidence>
<dbReference type="RefSeq" id="XP_024504158.1">
    <property type="nucleotide sequence ID" value="XM_024650375.1"/>
</dbReference>
<dbReference type="WBParaSite" id="SRAE_1000321000.1">
    <property type="protein sequence ID" value="SRAE_1000321000.1"/>
    <property type="gene ID" value="WBGene00259827"/>
</dbReference>
<reference evidence="2 3" key="1">
    <citation type="submission" date="2014-09" db="EMBL/GenBank/DDBJ databases">
        <authorList>
            <person name="Martin A.A."/>
        </authorList>
    </citation>
    <scope>NUCLEOTIDE SEQUENCE</scope>
    <source>
        <strain evidence="3">ED321</strain>
        <strain evidence="2">ED321 Heterogonic</strain>
    </source>
</reference>